<dbReference type="PANTHER" id="PTHR42724">
    <property type="entry name" value="TETRAACYLDISACCHARIDE 4'-KINASE"/>
    <property type="match status" value="1"/>
</dbReference>
<keyword evidence="11 13" id="KW-0443">Lipid metabolism</keyword>
<dbReference type="InterPro" id="IPR003758">
    <property type="entry name" value="LpxK"/>
</dbReference>
<evidence type="ECO:0000313" key="14">
    <source>
        <dbReference type="EMBL" id="MCJ8500742.1"/>
    </source>
</evidence>
<dbReference type="RefSeq" id="WP_246906065.1">
    <property type="nucleotide sequence ID" value="NZ_JALJRB010000008.1"/>
</dbReference>
<dbReference type="EC" id="2.7.1.130" evidence="3 13"/>
<comment type="caution">
    <text evidence="14">The sequence shown here is derived from an EMBL/GenBank/DDBJ whole genome shotgun (WGS) entry which is preliminary data.</text>
</comment>
<dbReference type="GO" id="GO:0009029">
    <property type="term" value="F:lipid-A 4'-kinase activity"/>
    <property type="evidence" value="ECO:0007669"/>
    <property type="project" value="UniProtKB-UniRule"/>
</dbReference>
<evidence type="ECO:0000256" key="13">
    <source>
        <dbReference type="HAMAP-Rule" id="MF_00409"/>
    </source>
</evidence>
<comment type="similarity">
    <text evidence="13">Belongs to the LpxK family.</text>
</comment>
<evidence type="ECO:0000313" key="15">
    <source>
        <dbReference type="Proteomes" id="UP001165427"/>
    </source>
</evidence>
<evidence type="ECO:0000256" key="10">
    <source>
        <dbReference type="ARBA" id="ARBA00022840"/>
    </source>
</evidence>
<dbReference type="Pfam" id="PF02606">
    <property type="entry name" value="LpxK"/>
    <property type="match status" value="1"/>
</dbReference>
<evidence type="ECO:0000256" key="3">
    <source>
        <dbReference type="ARBA" id="ARBA00012071"/>
    </source>
</evidence>
<keyword evidence="15" id="KW-1185">Reference proteome</keyword>
<comment type="caution">
    <text evidence="13">Lacks conserved residue(s) required for the propagation of feature annotation.</text>
</comment>
<dbReference type="GO" id="GO:0009244">
    <property type="term" value="P:lipopolysaccharide core region biosynthetic process"/>
    <property type="evidence" value="ECO:0007669"/>
    <property type="project" value="TreeGrafter"/>
</dbReference>
<keyword evidence="9 13" id="KW-0418">Kinase</keyword>
<protein>
    <recommendedName>
        <fullName evidence="4 13">Tetraacyldisaccharide 4'-kinase</fullName>
        <ecNumber evidence="3 13">2.7.1.130</ecNumber>
    </recommendedName>
    <alternativeName>
        <fullName evidence="12 13">Lipid A 4'-kinase</fullName>
    </alternativeName>
</protein>
<dbReference type="EMBL" id="JALJRB010000008">
    <property type="protein sequence ID" value="MCJ8500742.1"/>
    <property type="molecule type" value="Genomic_DNA"/>
</dbReference>
<comment type="pathway">
    <text evidence="2 13">Glycolipid biosynthesis; lipid IV(A) biosynthesis; lipid IV(A) from (3R)-3-hydroxytetradecanoyl-[acyl-carrier-protein] and UDP-N-acetyl-alpha-D-glucosamine: step 6/6.</text>
</comment>
<proteinExistence type="inferred from homology"/>
<evidence type="ECO:0000256" key="5">
    <source>
        <dbReference type="ARBA" id="ARBA00022516"/>
    </source>
</evidence>
<sequence length="391" mass="42177">MTRMRRSVETRLRAIIEGRDNGRWPATRALLTPLALGYGRIMAIRARLYAGNRLSRGRLPCTVIAVGNLTAGGTGKSPMTIHVAQRVRGWGYGVAVISRGYKGTLSGSAAVVGDGRQVLCDAAAAGDEPVMMALRLPGVPVLVGGDRLAAGRLAIERFRPDVIVCDDAFQHLRLVRDIDLVLLDQDRPFGNGWLLPRGMLREPPSALARAHALVLTRCRDDMAGGSVKRPVGVPADKPLFATRHAPFICRVVGGRRGVLPPAPVGLGSDGLGLIRGRRAFAFSGIARNDDFRQGVQSAGCKVVGHLDYPDHHPYTEAELALIFDRAAAKGAELLVTTEKDYARLVRRHEWPLDLVVVGVRMAFPDGGGAFDNFLQQRLAARADRTQKGGSQ</sequence>
<evidence type="ECO:0000256" key="1">
    <source>
        <dbReference type="ARBA" id="ARBA00002274"/>
    </source>
</evidence>
<reference evidence="14" key="1">
    <citation type="submission" date="2022-04" db="EMBL/GenBank/DDBJ databases">
        <title>Desulfatitalea alkaliphila sp. nov., a novel anaerobic sulfate-reducing bacterium isolated from terrestrial mud volcano, Taman Peninsula, Russia.</title>
        <authorList>
            <person name="Khomyakova M.A."/>
            <person name="Merkel A.Y."/>
            <person name="Slobodkin A.I."/>
        </authorList>
    </citation>
    <scope>NUCLEOTIDE SEQUENCE</scope>
    <source>
        <strain evidence="14">M08but</strain>
    </source>
</reference>
<comment type="catalytic activity">
    <reaction evidence="13">
        <text>a lipid A disaccharide + ATP = a lipid IVA + ADP + H(+)</text>
        <dbReference type="Rhea" id="RHEA:67840"/>
        <dbReference type="ChEBI" id="CHEBI:15378"/>
        <dbReference type="ChEBI" id="CHEBI:30616"/>
        <dbReference type="ChEBI" id="CHEBI:176343"/>
        <dbReference type="ChEBI" id="CHEBI:176425"/>
        <dbReference type="ChEBI" id="CHEBI:456216"/>
        <dbReference type="EC" id="2.7.1.130"/>
    </reaction>
</comment>
<dbReference type="HAMAP" id="MF_00409">
    <property type="entry name" value="LpxK"/>
    <property type="match status" value="1"/>
</dbReference>
<evidence type="ECO:0000256" key="11">
    <source>
        <dbReference type="ARBA" id="ARBA00023098"/>
    </source>
</evidence>
<dbReference type="SUPFAM" id="SSF52540">
    <property type="entry name" value="P-loop containing nucleoside triphosphate hydrolases"/>
    <property type="match status" value="1"/>
</dbReference>
<dbReference type="PANTHER" id="PTHR42724:SF1">
    <property type="entry name" value="TETRAACYLDISACCHARIDE 4'-KINASE, MITOCHONDRIAL-RELATED"/>
    <property type="match status" value="1"/>
</dbReference>
<evidence type="ECO:0000256" key="4">
    <source>
        <dbReference type="ARBA" id="ARBA00016436"/>
    </source>
</evidence>
<evidence type="ECO:0000256" key="2">
    <source>
        <dbReference type="ARBA" id="ARBA00004870"/>
    </source>
</evidence>
<dbReference type="GO" id="GO:0009245">
    <property type="term" value="P:lipid A biosynthetic process"/>
    <property type="evidence" value="ECO:0007669"/>
    <property type="project" value="UniProtKB-UniRule"/>
</dbReference>
<keyword evidence="8 13" id="KW-0547">Nucleotide-binding</keyword>
<dbReference type="GO" id="GO:0005886">
    <property type="term" value="C:plasma membrane"/>
    <property type="evidence" value="ECO:0007669"/>
    <property type="project" value="TreeGrafter"/>
</dbReference>
<evidence type="ECO:0000256" key="6">
    <source>
        <dbReference type="ARBA" id="ARBA00022556"/>
    </source>
</evidence>
<evidence type="ECO:0000256" key="7">
    <source>
        <dbReference type="ARBA" id="ARBA00022679"/>
    </source>
</evidence>
<name>A0AA41UJR7_9BACT</name>
<dbReference type="InterPro" id="IPR027417">
    <property type="entry name" value="P-loop_NTPase"/>
</dbReference>
<evidence type="ECO:0000256" key="8">
    <source>
        <dbReference type="ARBA" id="ARBA00022741"/>
    </source>
</evidence>
<gene>
    <name evidence="13 14" type="primary">lpxK</name>
    <name evidence="14" type="ORF">MRX98_09185</name>
</gene>
<keyword evidence="7 13" id="KW-0808">Transferase</keyword>
<evidence type="ECO:0000256" key="12">
    <source>
        <dbReference type="ARBA" id="ARBA00029757"/>
    </source>
</evidence>
<dbReference type="NCBIfam" id="TIGR00682">
    <property type="entry name" value="lpxK"/>
    <property type="match status" value="1"/>
</dbReference>
<accession>A0AA41UJR7</accession>
<keyword evidence="10 13" id="KW-0067">ATP-binding</keyword>
<keyword evidence="6 13" id="KW-0441">Lipid A biosynthesis</keyword>
<organism evidence="14 15">
    <name type="scientific">Desulfatitalea alkaliphila</name>
    <dbReference type="NCBI Taxonomy" id="2929485"/>
    <lineage>
        <taxon>Bacteria</taxon>
        <taxon>Pseudomonadati</taxon>
        <taxon>Thermodesulfobacteriota</taxon>
        <taxon>Desulfobacteria</taxon>
        <taxon>Desulfobacterales</taxon>
        <taxon>Desulfosarcinaceae</taxon>
        <taxon>Desulfatitalea</taxon>
    </lineage>
</organism>
<comment type="function">
    <text evidence="1 13">Transfers the gamma-phosphate of ATP to the 4'-position of a tetraacyldisaccharide 1-phosphate intermediate (termed DS-1-P) to form tetraacyldisaccharide 1,4'-bis-phosphate (lipid IVA).</text>
</comment>
<keyword evidence="5 13" id="KW-0444">Lipid biosynthesis</keyword>
<dbReference type="GO" id="GO:0005524">
    <property type="term" value="F:ATP binding"/>
    <property type="evidence" value="ECO:0007669"/>
    <property type="project" value="UniProtKB-UniRule"/>
</dbReference>
<evidence type="ECO:0000256" key="9">
    <source>
        <dbReference type="ARBA" id="ARBA00022777"/>
    </source>
</evidence>
<dbReference type="AlphaFoldDB" id="A0AA41UJR7"/>
<dbReference type="Proteomes" id="UP001165427">
    <property type="component" value="Unassembled WGS sequence"/>
</dbReference>